<dbReference type="InterPro" id="IPR052731">
    <property type="entry name" value="B_subtilis_Trans_State_Reg"/>
</dbReference>
<keyword evidence="4" id="KW-1185">Reference proteome</keyword>
<keyword evidence="1" id="KW-0238">DNA-binding</keyword>
<reference evidence="3 4" key="1">
    <citation type="submission" date="2018-06" db="EMBL/GenBank/DDBJ databases">
        <title>Thermoflavimicrobium daqus sp. nov., a thermophilic microbe isolated from Moutai-flavour Daqu.</title>
        <authorList>
            <person name="Wang X."/>
            <person name="Zhou H."/>
        </authorList>
    </citation>
    <scope>NUCLEOTIDE SEQUENCE [LARGE SCALE GENOMIC DNA]</scope>
    <source>
        <strain evidence="3 4">FBKL4.011</strain>
    </source>
</reference>
<organism evidence="3 4">
    <name type="scientific">Thermoflavimicrobium daqui</name>
    <dbReference type="NCBI Taxonomy" id="2137476"/>
    <lineage>
        <taxon>Bacteria</taxon>
        <taxon>Bacillati</taxon>
        <taxon>Bacillota</taxon>
        <taxon>Bacilli</taxon>
        <taxon>Bacillales</taxon>
        <taxon>Thermoactinomycetaceae</taxon>
        <taxon>Thermoflavimicrobium</taxon>
    </lineage>
</organism>
<dbReference type="Pfam" id="PF04014">
    <property type="entry name" value="MazE_antitoxin"/>
    <property type="match status" value="1"/>
</dbReference>
<evidence type="ECO:0000259" key="2">
    <source>
        <dbReference type="PROSITE" id="PS51740"/>
    </source>
</evidence>
<evidence type="ECO:0000313" key="3">
    <source>
        <dbReference type="EMBL" id="RAL21330.1"/>
    </source>
</evidence>
<dbReference type="EMBL" id="QJKK01000018">
    <property type="protein sequence ID" value="RAL21330.1"/>
    <property type="molecule type" value="Genomic_DNA"/>
</dbReference>
<comment type="caution">
    <text evidence="3">The sequence shown here is derived from an EMBL/GenBank/DDBJ whole genome shotgun (WGS) entry which is preliminary data.</text>
</comment>
<dbReference type="SMART" id="SM00966">
    <property type="entry name" value="SpoVT_AbrB"/>
    <property type="match status" value="1"/>
</dbReference>
<dbReference type="Proteomes" id="UP000251213">
    <property type="component" value="Unassembled WGS sequence"/>
</dbReference>
<proteinExistence type="predicted"/>
<gene>
    <name evidence="3" type="ORF">DL897_16975</name>
</gene>
<dbReference type="PANTHER" id="PTHR36432">
    <property type="match status" value="1"/>
</dbReference>
<dbReference type="InterPro" id="IPR007159">
    <property type="entry name" value="SpoVT-AbrB_dom"/>
</dbReference>
<dbReference type="OrthoDB" id="9782993at2"/>
<accession>A0A364K0V6</accession>
<dbReference type="NCBIfam" id="TIGR01439">
    <property type="entry name" value="lp_hng_hel_AbrB"/>
    <property type="match status" value="1"/>
</dbReference>
<dbReference type="AlphaFoldDB" id="A0A364K0V6"/>
<dbReference type="GO" id="GO:0003677">
    <property type="term" value="F:DNA binding"/>
    <property type="evidence" value="ECO:0007669"/>
    <property type="project" value="UniProtKB-UniRule"/>
</dbReference>
<dbReference type="Gene3D" id="2.10.260.10">
    <property type="match status" value="1"/>
</dbReference>
<name>A0A364K0V6_9BACL</name>
<dbReference type="InterPro" id="IPR037914">
    <property type="entry name" value="SpoVT-AbrB_sf"/>
</dbReference>
<feature type="domain" description="SpoVT-AbrB" evidence="2">
    <location>
        <begin position="5"/>
        <end position="50"/>
    </location>
</feature>
<dbReference type="RefSeq" id="WP_113660308.1">
    <property type="nucleotide sequence ID" value="NZ_KZ845680.1"/>
</dbReference>
<sequence>MKAVGIVRKVDHLGRIVLPKELRNIMQIHPQDGVEIFVDGDQIILKKYNPACVLCGKMEQLFYYKDKIVCQECIQEISKYAQNVAE</sequence>
<dbReference type="SUPFAM" id="SSF89447">
    <property type="entry name" value="AbrB/MazE/MraZ-like"/>
    <property type="match status" value="1"/>
</dbReference>
<dbReference type="PROSITE" id="PS51740">
    <property type="entry name" value="SPOVT_ABRB"/>
    <property type="match status" value="1"/>
</dbReference>
<evidence type="ECO:0000256" key="1">
    <source>
        <dbReference type="PROSITE-ProRule" id="PRU01076"/>
    </source>
</evidence>
<protein>
    <submittedName>
        <fullName evidence="3">AbrB family transcriptional regulator</fullName>
    </submittedName>
</protein>
<reference evidence="3 4" key="2">
    <citation type="submission" date="2018-06" db="EMBL/GenBank/DDBJ databases">
        <authorList>
            <person name="Zhirakovskaya E."/>
        </authorList>
    </citation>
    <scope>NUCLEOTIDE SEQUENCE [LARGE SCALE GENOMIC DNA]</scope>
    <source>
        <strain evidence="3 4">FBKL4.011</strain>
    </source>
</reference>
<dbReference type="PANTHER" id="PTHR36432:SF4">
    <property type="entry name" value="TRANSITION STATE REGULATOR ABH-RELATED"/>
    <property type="match status" value="1"/>
</dbReference>
<evidence type="ECO:0000313" key="4">
    <source>
        <dbReference type="Proteomes" id="UP000251213"/>
    </source>
</evidence>